<feature type="compositionally biased region" description="Polar residues" evidence="18">
    <location>
        <begin position="407"/>
        <end position="421"/>
    </location>
</feature>
<dbReference type="SUPFAM" id="SSF57850">
    <property type="entry name" value="RING/U-box"/>
    <property type="match status" value="1"/>
</dbReference>
<keyword evidence="22" id="KW-1185">Reference proteome</keyword>
<evidence type="ECO:0000256" key="11">
    <source>
        <dbReference type="ARBA" id="ARBA00022786"/>
    </source>
</evidence>
<dbReference type="Gene3D" id="3.30.40.10">
    <property type="entry name" value="Zinc/RING finger domain, C3HC4 (zinc finger)"/>
    <property type="match status" value="1"/>
</dbReference>
<evidence type="ECO:0000256" key="18">
    <source>
        <dbReference type="SAM" id="MobiDB-lite"/>
    </source>
</evidence>
<proteinExistence type="inferred from homology"/>
<feature type="compositionally biased region" description="Polar residues" evidence="18">
    <location>
        <begin position="359"/>
        <end position="376"/>
    </location>
</feature>
<comment type="caution">
    <text evidence="21">The sequence shown here is derived from an EMBL/GenBank/DDBJ whole genome shotgun (WGS) entry which is preliminary data.</text>
</comment>
<feature type="compositionally biased region" description="Polar residues" evidence="18">
    <location>
        <begin position="429"/>
        <end position="439"/>
    </location>
</feature>
<dbReference type="Pfam" id="PF13923">
    <property type="entry name" value="zf-C3HC4_2"/>
    <property type="match status" value="1"/>
</dbReference>
<keyword evidence="10 16" id="KW-0863">Zinc-finger</keyword>
<feature type="compositionally biased region" description="Polar residues" evidence="18">
    <location>
        <begin position="449"/>
        <end position="460"/>
    </location>
</feature>
<dbReference type="GO" id="GO:0005634">
    <property type="term" value="C:nucleus"/>
    <property type="evidence" value="ECO:0007669"/>
    <property type="project" value="UniProtKB-SubCell"/>
</dbReference>
<evidence type="ECO:0000256" key="13">
    <source>
        <dbReference type="ARBA" id="ARBA00023125"/>
    </source>
</evidence>
<evidence type="ECO:0000256" key="4">
    <source>
        <dbReference type="ARBA" id="ARBA00009506"/>
    </source>
</evidence>
<dbReference type="GO" id="GO:0061630">
    <property type="term" value="F:ubiquitin protein ligase activity"/>
    <property type="evidence" value="ECO:0007669"/>
    <property type="project" value="UniProtKB-UniRule"/>
</dbReference>
<dbReference type="InterPro" id="IPR013083">
    <property type="entry name" value="Znf_RING/FYVE/PHD"/>
</dbReference>
<feature type="compositionally biased region" description="Basic and acidic residues" evidence="18">
    <location>
        <begin position="342"/>
        <end position="355"/>
    </location>
</feature>
<comment type="subcellular location">
    <subcellularLocation>
        <location evidence="2 17">Nucleus</location>
    </subcellularLocation>
</comment>
<dbReference type="GO" id="GO:0006513">
    <property type="term" value="P:protein monoubiquitination"/>
    <property type="evidence" value="ECO:0007669"/>
    <property type="project" value="InterPro"/>
</dbReference>
<dbReference type="GO" id="GO:0008270">
    <property type="term" value="F:zinc ion binding"/>
    <property type="evidence" value="ECO:0007669"/>
    <property type="project" value="UniProtKB-KW"/>
</dbReference>
<evidence type="ECO:0000256" key="17">
    <source>
        <dbReference type="RuleBase" id="RU368093"/>
    </source>
</evidence>
<dbReference type="InterPro" id="IPR017907">
    <property type="entry name" value="Znf_RING_CS"/>
</dbReference>
<dbReference type="EC" id="2.3.2.27" evidence="5 17"/>
<dbReference type="NCBIfam" id="TIGR00599">
    <property type="entry name" value="rad18"/>
    <property type="match status" value="1"/>
</dbReference>
<evidence type="ECO:0000259" key="19">
    <source>
        <dbReference type="PROSITE" id="PS50089"/>
    </source>
</evidence>
<dbReference type="FunFam" id="3.30.40.10:FF:000172">
    <property type="entry name" value="E3 ubiquitin-protein ligase RAD18"/>
    <property type="match status" value="1"/>
</dbReference>
<evidence type="ECO:0000313" key="21">
    <source>
        <dbReference type="EMBL" id="SPJ74326.1"/>
    </source>
</evidence>
<comment type="catalytic activity">
    <reaction evidence="1 17">
        <text>S-ubiquitinyl-[E2 ubiquitin-conjugating enzyme]-L-cysteine + [acceptor protein]-L-lysine = [E2 ubiquitin-conjugating enzyme]-L-cysteine + N(6)-ubiquitinyl-[acceptor protein]-L-lysine.</text>
        <dbReference type="EC" id="2.3.2.27"/>
    </reaction>
</comment>
<comment type="subunit">
    <text evidence="17">Interacts with E2 UBC2, forming a complex with ubiquitin ligase activity.</text>
</comment>
<dbReference type="EMBL" id="ONZP01000117">
    <property type="protein sequence ID" value="SPJ74326.1"/>
    <property type="molecule type" value="Genomic_DNA"/>
</dbReference>
<dbReference type="GO" id="GO:0006281">
    <property type="term" value="P:DNA repair"/>
    <property type="evidence" value="ECO:0007669"/>
    <property type="project" value="UniProtKB-KW"/>
</dbReference>
<comment type="function">
    <text evidence="17">E3 RING-finger protein, member of the UBC2/RAD6 epistasis group. Associates to the E2 ubiquitin conjugating enzyme UBC2/RAD6 to form the UBC2-RAD18 ubiquitin ligase complex involved in postreplicative repair (PRR) of damaged DNA.</text>
</comment>
<keyword evidence="14 17" id="KW-0234">DNA repair</keyword>
<dbReference type="Proteomes" id="UP001187734">
    <property type="component" value="Unassembled WGS sequence"/>
</dbReference>
<dbReference type="PANTHER" id="PTHR14134:SF2">
    <property type="entry name" value="E3 UBIQUITIN-PROTEIN LIGASE RAD18"/>
    <property type="match status" value="1"/>
</dbReference>
<accession>A0AAE8SG61</accession>
<dbReference type="GO" id="GO:0097505">
    <property type="term" value="C:Rad6-Rad18 complex"/>
    <property type="evidence" value="ECO:0007669"/>
    <property type="project" value="TreeGrafter"/>
</dbReference>
<dbReference type="AlphaFoldDB" id="A0AAE8SG61"/>
<dbReference type="InterPro" id="IPR004580">
    <property type="entry name" value="Rad18_fungi"/>
</dbReference>
<evidence type="ECO:0000313" key="22">
    <source>
        <dbReference type="Proteomes" id="UP001187734"/>
    </source>
</evidence>
<keyword evidence="12 17" id="KW-0862">Zinc</keyword>
<sequence length="485" mass="53995">MADHDVPDSTDWLSTPLASLAAVESALRCQVCKDFFRTPMITTCSHTFCSLCIRRALSNEGKCPLCRAPEQELKLRSNWSVEEAVEAFVKARTATLEMARNHDGQRTTSKRKTAEDHHESGDAPDGKRLRSSSRLRSTRNTTSYTIPTEEDEIVEVPDDDDDFQPEPEDGLVACPVCKSRMKEWQVFKHLETCTGPTPKPRRTIASSSSSSFSQHRQQTPTLERLPAINYSMYKDQALRKKMSDLGISNQGPRTLLERRHKEWMTIWNSNCDAAQPRKHRELLQDLETWEKTQGGRAPTAGRSAQNAAIIKDKDFDGAAWAAKHDASFTNLINQARKTKLEAKRKAEAAAKESKAETAPSLSQEPTNVDQPQPNHSTVDKAPNSFYTSPSEGQTRIDNSRGLIAPDPTNSTFIGLPSSTAEMSADPSLYTANPNGHSQMPPQPQFPVSYDSNMDMNNQRAYSYRDVLPQDPGLGQAWPQNTGSNS</sequence>
<feature type="compositionally biased region" description="Basic and acidic residues" evidence="18">
    <location>
        <begin position="112"/>
        <end position="128"/>
    </location>
</feature>
<evidence type="ECO:0000256" key="5">
    <source>
        <dbReference type="ARBA" id="ARBA00012483"/>
    </source>
</evidence>
<feature type="domain" description="SAP" evidence="20">
    <location>
        <begin position="230"/>
        <end position="264"/>
    </location>
</feature>
<evidence type="ECO:0000256" key="10">
    <source>
        <dbReference type="ARBA" id="ARBA00022771"/>
    </source>
</evidence>
<dbReference type="PROSITE" id="PS50089">
    <property type="entry name" value="ZF_RING_2"/>
    <property type="match status" value="1"/>
</dbReference>
<dbReference type="PROSITE" id="PS00518">
    <property type="entry name" value="ZF_RING_1"/>
    <property type="match status" value="1"/>
</dbReference>
<organism evidence="21 22">
    <name type="scientific">Fusarium torulosum</name>
    <dbReference type="NCBI Taxonomy" id="33205"/>
    <lineage>
        <taxon>Eukaryota</taxon>
        <taxon>Fungi</taxon>
        <taxon>Dikarya</taxon>
        <taxon>Ascomycota</taxon>
        <taxon>Pezizomycotina</taxon>
        <taxon>Sordariomycetes</taxon>
        <taxon>Hypocreomycetidae</taxon>
        <taxon>Hypocreales</taxon>
        <taxon>Nectriaceae</taxon>
        <taxon>Fusarium</taxon>
    </lineage>
</organism>
<evidence type="ECO:0000256" key="6">
    <source>
        <dbReference type="ARBA" id="ARBA00015551"/>
    </source>
</evidence>
<keyword evidence="15 17" id="KW-0539">Nucleus</keyword>
<feature type="compositionally biased region" description="Polar residues" evidence="18">
    <location>
        <begin position="384"/>
        <end position="396"/>
    </location>
</feature>
<evidence type="ECO:0000256" key="3">
    <source>
        <dbReference type="ARBA" id="ARBA00004906"/>
    </source>
</evidence>
<evidence type="ECO:0000256" key="2">
    <source>
        <dbReference type="ARBA" id="ARBA00004123"/>
    </source>
</evidence>
<evidence type="ECO:0000256" key="14">
    <source>
        <dbReference type="ARBA" id="ARBA00023204"/>
    </source>
</evidence>
<comment type="pathway">
    <text evidence="3 17">Protein modification; protein ubiquitination.</text>
</comment>
<dbReference type="GO" id="GO:0003697">
    <property type="term" value="F:single-stranded DNA binding"/>
    <property type="evidence" value="ECO:0007669"/>
    <property type="project" value="UniProtKB-UniRule"/>
</dbReference>
<dbReference type="PANTHER" id="PTHR14134">
    <property type="entry name" value="E3 UBIQUITIN-PROTEIN LIGASE RAD18"/>
    <property type="match status" value="1"/>
</dbReference>
<feature type="domain" description="RING-type" evidence="19">
    <location>
        <begin position="29"/>
        <end position="67"/>
    </location>
</feature>
<evidence type="ECO:0000259" key="20">
    <source>
        <dbReference type="PROSITE" id="PS50800"/>
    </source>
</evidence>
<dbReference type="CDD" id="cd16529">
    <property type="entry name" value="RING-HC_RAD18"/>
    <property type="match status" value="1"/>
</dbReference>
<feature type="region of interest" description="Disordered" evidence="18">
    <location>
        <begin position="342"/>
        <end position="485"/>
    </location>
</feature>
<evidence type="ECO:0000256" key="1">
    <source>
        <dbReference type="ARBA" id="ARBA00000900"/>
    </source>
</evidence>
<dbReference type="SMART" id="SM00184">
    <property type="entry name" value="RING"/>
    <property type="match status" value="1"/>
</dbReference>
<dbReference type="InterPro" id="IPR039577">
    <property type="entry name" value="Rad18"/>
</dbReference>
<evidence type="ECO:0000256" key="7">
    <source>
        <dbReference type="ARBA" id="ARBA00022679"/>
    </source>
</evidence>
<comment type="similarity">
    <text evidence="4 17">Belongs to the RAD18 family.</text>
</comment>
<evidence type="ECO:0000256" key="8">
    <source>
        <dbReference type="ARBA" id="ARBA00022723"/>
    </source>
</evidence>
<dbReference type="InterPro" id="IPR006642">
    <property type="entry name" value="Rad18_UBZ4"/>
</dbReference>
<evidence type="ECO:0000256" key="9">
    <source>
        <dbReference type="ARBA" id="ARBA00022763"/>
    </source>
</evidence>
<keyword evidence="13 17" id="KW-0238">DNA-binding</keyword>
<keyword evidence="11 17" id="KW-0833">Ubl conjugation pathway</keyword>
<gene>
    <name evidence="21" type="ORF">FTOL_04056</name>
</gene>
<dbReference type="PROSITE" id="PS50800">
    <property type="entry name" value="SAP"/>
    <property type="match status" value="1"/>
</dbReference>
<dbReference type="InterPro" id="IPR003034">
    <property type="entry name" value="SAP_dom"/>
</dbReference>
<name>A0AAE8SG61_9HYPO</name>
<evidence type="ECO:0000256" key="16">
    <source>
        <dbReference type="PROSITE-ProRule" id="PRU00175"/>
    </source>
</evidence>
<feature type="region of interest" description="Disordered" evidence="18">
    <location>
        <begin position="98"/>
        <end position="166"/>
    </location>
</feature>
<keyword evidence="8 17" id="KW-0479">Metal-binding</keyword>
<dbReference type="SMART" id="SM00734">
    <property type="entry name" value="ZnF_Rad18"/>
    <property type="match status" value="1"/>
</dbReference>
<feature type="region of interest" description="Disordered" evidence="18">
    <location>
        <begin position="197"/>
        <end position="219"/>
    </location>
</feature>
<evidence type="ECO:0000256" key="12">
    <source>
        <dbReference type="ARBA" id="ARBA00022833"/>
    </source>
</evidence>
<reference evidence="21" key="1">
    <citation type="submission" date="2018-03" db="EMBL/GenBank/DDBJ databases">
        <authorList>
            <person name="Guldener U."/>
        </authorList>
    </citation>
    <scope>NUCLEOTIDE SEQUENCE</scope>
</reference>
<dbReference type="SMART" id="SM00513">
    <property type="entry name" value="SAP"/>
    <property type="match status" value="1"/>
</dbReference>
<feature type="compositionally biased region" description="Acidic residues" evidence="18">
    <location>
        <begin position="148"/>
        <end position="166"/>
    </location>
</feature>
<dbReference type="GO" id="GO:0006301">
    <property type="term" value="P:DNA damage tolerance"/>
    <property type="evidence" value="ECO:0007669"/>
    <property type="project" value="InterPro"/>
</dbReference>
<keyword evidence="9 17" id="KW-0227">DNA damage</keyword>
<dbReference type="InterPro" id="IPR001841">
    <property type="entry name" value="Znf_RING"/>
</dbReference>
<keyword evidence="7 17" id="KW-0808">Transferase</keyword>
<protein>
    <recommendedName>
        <fullName evidence="6 17">Postreplication repair E3 ubiquitin-protein ligase RAD18</fullName>
        <ecNumber evidence="5 17">2.3.2.27</ecNumber>
    </recommendedName>
    <alternativeName>
        <fullName evidence="17">RING-type E3 ubiquitin transferase RAD18</fullName>
    </alternativeName>
</protein>
<evidence type="ECO:0000256" key="15">
    <source>
        <dbReference type="ARBA" id="ARBA00023242"/>
    </source>
</evidence>
<feature type="compositionally biased region" description="Low complexity" evidence="18">
    <location>
        <begin position="138"/>
        <end position="147"/>
    </location>
</feature>